<dbReference type="InterPro" id="IPR058163">
    <property type="entry name" value="LysR-type_TF_proteobact-type"/>
</dbReference>
<dbReference type="InterPro" id="IPR036390">
    <property type="entry name" value="WH_DNA-bd_sf"/>
</dbReference>
<evidence type="ECO:0000256" key="2">
    <source>
        <dbReference type="ARBA" id="ARBA00023015"/>
    </source>
</evidence>
<comment type="similarity">
    <text evidence="1">Belongs to the LysR transcriptional regulatory family.</text>
</comment>
<keyword evidence="4" id="KW-0804">Transcription</keyword>
<dbReference type="EMBL" id="JAPEVI010000003">
    <property type="protein sequence ID" value="MCX2723544.1"/>
    <property type="molecule type" value="Genomic_DNA"/>
</dbReference>
<accession>A0ABT3R2X2</accession>
<protein>
    <submittedName>
        <fullName evidence="6">LysR family transcriptional regulator</fullName>
    </submittedName>
</protein>
<evidence type="ECO:0000256" key="1">
    <source>
        <dbReference type="ARBA" id="ARBA00009437"/>
    </source>
</evidence>
<dbReference type="InterPro" id="IPR036388">
    <property type="entry name" value="WH-like_DNA-bd_sf"/>
</dbReference>
<organism evidence="6 7">
    <name type="scientific">Roseibium salinum</name>
    <dbReference type="NCBI Taxonomy" id="1604349"/>
    <lineage>
        <taxon>Bacteria</taxon>
        <taxon>Pseudomonadati</taxon>
        <taxon>Pseudomonadota</taxon>
        <taxon>Alphaproteobacteria</taxon>
        <taxon>Hyphomicrobiales</taxon>
        <taxon>Stappiaceae</taxon>
        <taxon>Roseibium</taxon>
    </lineage>
</organism>
<evidence type="ECO:0000313" key="6">
    <source>
        <dbReference type="EMBL" id="MCX2723544.1"/>
    </source>
</evidence>
<dbReference type="Pfam" id="PF03466">
    <property type="entry name" value="LysR_substrate"/>
    <property type="match status" value="1"/>
</dbReference>
<dbReference type="Pfam" id="PF00126">
    <property type="entry name" value="HTH_1"/>
    <property type="match status" value="1"/>
</dbReference>
<evidence type="ECO:0000256" key="4">
    <source>
        <dbReference type="ARBA" id="ARBA00023163"/>
    </source>
</evidence>
<dbReference type="RefSeq" id="WP_265963318.1">
    <property type="nucleotide sequence ID" value="NZ_JAPEVI010000003.1"/>
</dbReference>
<dbReference type="SUPFAM" id="SSF46785">
    <property type="entry name" value="Winged helix' DNA-binding domain"/>
    <property type="match status" value="1"/>
</dbReference>
<dbReference type="Proteomes" id="UP001300261">
    <property type="component" value="Unassembled WGS sequence"/>
</dbReference>
<proteinExistence type="inferred from homology"/>
<dbReference type="PROSITE" id="PS50931">
    <property type="entry name" value="HTH_LYSR"/>
    <property type="match status" value="1"/>
</dbReference>
<keyword evidence="2" id="KW-0805">Transcription regulation</keyword>
<keyword evidence="3" id="KW-0238">DNA-binding</keyword>
<feature type="domain" description="HTH lysR-type" evidence="5">
    <location>
        <begin position="8"/>
        <end position="65"/>
    </location>
</feature>
<dbReference type="PANTHER" id="PTHR30537:SF3">
    <property type="entry name" value="TRANSCRIPTIONAL REGULATORY PROTEIN"/>
    <property type="match status" value="1"/>
</dbReference>
<gene>
    <name evidence="6" type="ORF">ON753_14385</name>
</gene>
<dbReference type="Gene3D" id="3.40.190.290">
    <property type="match status" value="1"/>
</dbReference>
<dbReference type="InterPro" id="IPR005119">
    <property type="entry name" value="LysR_subst-bd"/>
</dbReference>
<dbReference type="PANTHER" id="PTHR30537">
    <property type="entry name" value="HTH-TYPE TRANSCRIPTIONAL REGULATOR"/>
    <property type="match status" value="1"/>
</dbReference>
<dbReference type="InterPro" id="IPR000847">
    <property type="entry name" value="LysR_HTH_N"/>
</dbReference>
<sequence>MNWQNITFDWNQARAFLVTAEEGSLSAAARALGLTQPTLSRQVAALEAALGVTLFERVSKSLILTEAGIELAEHVRAMGDAAGRMSLAASGQSQQIEGLVTVSATDLMAAHVLPDMLRELRHKAPGVEIRIHCSNSLSDLRRREADIAIRHVEPDHPDLYARKLRDAPARIYAARSFLQPLGRKLTRKDAEHLDFIGFDNNKELVGYLRAFGLAVSEANIKLSCPSGIVAWEYARQGLGLSIMADEIAARCPEVVPAFEDVEPIHFPIWLVTHRELHTSRRIRTVFDHLAEGLLKAWPGELATSEKTA</sequence>
<dbReference type="PRINTS" id="PR00039">
    <property type="entry name" value="HTHLYSR"/>
</dbReference>
<evidence type="ECO:0000313" key="7">
    <source>
        <dbReference type="Proteomes" id="UP001300261"/>
    </source>
</evidence>
<evidence type="ECO:0000256" key="3">
    <source>
        <dbReference type="ARBA" id="ARBA00023125"/>
    </source>
</evidence>
<dbReference type="Gene3D" id="1.10.10.10">
    <property type="entry name" value="Winged helix-like DNA-binding domain superfamily/Winged helix DNA-binding domain"/>
    <property type="match status" value="1"/>
</dbReference>
<dbReference type="SUPFAM" id="SSF53850">
    <property type="entry name" value="Periplasmic binding protein-like II"/>
    <property type="match status" value="1"/>
</dbReference>
<comment type="caution">
    <text evidence="6">The sequence shown here is derived from an EMBL/GenBank/DDBJ whole genome shotgun (WGS) entry which is preliminary data.</text>
</comment>
<keyword evidence="7" id="KW-1185">Reference proteome</keyword>
<reference evidence="6 7" key="1">
    <citation type="journal article" date="2016" name="Int. J. Syst. Evol. Microbiol.">
        <title>Labrenzia salina sp. nov., isolated from the rhizosphere of the halophyte Arthrocnemum macrostachyum.</title>
        <authorList>
            <person name="Camacho M."/>
            <person name="Redondo-Gomez S."/>
            <person name="Rodriguez-Llorente I."/>
            <person name="Rohde M."/>
            <person name="Sproer C."/>
            <person name="Schumann P."/>
            <person name="Klenk H.P."/>
            <person name="Montero-Calasanz M.D.C."/>
        </authorList>
    </citation>
    <scope>NUCLEOTIDE SEQUENCE [LARGE SCALE GENOMIC DNA]</scope>
    <source>
        <strain evidence="6 7">DSM 29163</strain>
    </source>
</reference>
<dbReference type="CDD" id="cd05466">
    <property type="entry name" value="PBP2_LTTR_substrate"/>
    <property type="match status" value="1"/>
</dbReference>
<name>A0ABT3R2X2_9HYPH</name>
<evidence type="ECO:0000259" key="5">
    <source>
        <dbReference type="PROSITE" id="PS50931"/>
    </source>
</evidence>